<feature type="non-terminal residue" evidence="2">
    <location>
        <position position="526"/>
    </location>
</feature>
<dbReference type="GO" id="GO:0005524">
    <property type="term" value="F:ATP binding"/>
    <property type="evidence" value="ECO:0007669"/>
    <property type="project" value="InterPro"/>
</dbReference>
<dbReference type="CDD" id="cd18034">
    <property type="entry name" value="DEXHc_dicer"/>
    <property type="match status" value="1"/>
</dbReference>
<dbReference type="InterPro" id="IPR027417">
    <property type="entry name" value="P-loop_NTPase"/>
</dbReference>
<dbReference type="AlphaFoldDB" id="A0AAD5SZ59"/>
<reference evidence="2" key="1">
    <citation type="submission" date="2020-05" db="EMBL/GenBank/DDBJ databases">
        <title>Phylogenomic resolution of chytrid fungi.</title>
        <authorList>
            <person name="Stajich J.E."/>
            <person name="Amses K."/>
            <person name="Simmons R."/>
            <person name="Seto K."/>
            <person name="Myers J."/>
            <person name="Bonds A."/>
            <person name="Quandt C.A."/>
            <person name="Barry K."/>
            <person name="Liu P."/>
            <person name="Grigoriev I."/>
            <person name="Longcore J.E."/>
            <person name="James T.Y."/>
        </authorList>
    </citation>
    <scope>NUCLEOTIDE SEQUENCE</scope>
    <source>
        <strain evidence="2">JEL0513</strain>
    </source>
</reference>
<keyword evidence="3" id="KW-1185">Reference proteome</keyword>
<proteinExistence type="predicted"/>
<dbReference type="Pfam" id="PF00270">
    <property type="entry name" value="DEAD"/>
    <property type="match status" value="1"/>
</dbReference>
<dbReference type="PANTHER" id="PTHR14074">
    <property type="entry name" value="HELICASE WITH DEATH DOMAIN-RELATED"/>
    <property type="match status" value="1"/>
</dbReference>
<evidence type="ECO:0000313" key="3">
    <source>
        <dbReference type="Proteomes" id="UP001211907"/>
    </source>
</evidence>
<gene>
    <name evidence="2" type="primary">DICER1</name>
    <name evidence="2" type="ORF">HK100_001950</name>
</gene>
<dbReference type="SUPFAM" id="SSF52540">
    <property type="entry name" value="P-loop containing nucleoside triphosphate hydrolases"/>
    <property type="match status" value="2"/>
</dbReference>
<organism evidence="2 3">
    <name type="scientific">Physocladia obscura</name>
    <dbReference type="NCBI Taxonomy" id="109957"/>
    <lineage>
        <taxon>Eukaryota</taxon>
        <taxon>Fungi</taxon>
        <taxon>Fungi incertae sedis</taxon>
        <taxon>Chytridiomycota</taxon>
        <taxon>Chytridiomycota incertae sedis</taxon>
        <taxon>Chytridiomycetes</taxon>
        <taxon>Chytridiales</taxon>
        <taxon>Chytriomycetaceae</taxon>
        <taxon>Physocladia</taxon>
    </lineage>
</organism>
<dbReference type="InterPro" id="IPR014001">
    <property type="entry name" value="Helicase_ATP-bd"/>
</dbReference>
<dbReference type="PANTHER" id="PTHR14074:SF16">
    <property type="entry name" value="ANTIVIRAL INNATE IMMUNE RESPONSE RECEPTOR RIG-I"/>
    <property type="match status" value="1"/>
</dbReference>
<dbReference type="GO" id="GO:0005737">
    <property type="term" value="C:cytoplasm"/>
    <property type="evidence" value="ECO:0007669"/>
    <property type="project" value="TreeGrafter"/>
</dbReference>
<dbReference type="InterPro" id="IPR051363">
    <property type="entry name" value="RLR_Helicase"/>
</dbReference>
<protein>
    <submittedName>
        <fullName evidence="2">Endoribonuclease Dicer</fullName>
    </submittedName>
</protein>
<dbReference type="GO" id="GO:0003676">
    <property type="term" value="F:nucleic acid binding"/>
    <property type="evidence" value="ECO:0007669"/>
    <property type="project" value="InterPro"/>
</dbReference>
<comment type="caution">
    <text evidence="2">The sequence shown here is derived from an EMBL/GenBank/DDBJ whole genome shotgun (WGS) entry which is preliminary data.</text>
</comment>
<evidence type="ECO:0000313" key="2">
    <source>
        <dbReference type="EMBL" id="KAJ3113538.1"/>
    </source>
</evidence>
<dbReference type="PROSITE" id="PS51192">
    <property type="entry name" value="HELICASE_ATP_BIND_1"/>
    <property type="match status" value="1"/>
</dbReference>
<evidence type="ECO:0000259" key="1">
    <source>
        <dbReference type="PROSITE" id="PS51192"/>
    </source>
</evidence>
<dbReference type="Gene3D" id="3.40.50.300">
    <property type="entry name" value="P-loop containing nucleotide triphosphate hydrolases"/>
    <property type="match status" value="2"/>
</dbReference>
<feature type="domain" description="Helicase ATP-binding" evidence="1">
    <location>
        <begin position="39"/>
        <end position="210"/>
    </location>
</feature>
<dbReference type="SMART" id="SM00487">
    <property type="entry name" value="DEXDc"/>
    <property type="match status" value="1"/>
</dbReference>
<name>A0AAD5SZ59_9FUNG</name>
<sequence>MVNDADDDEQIAALFSASVANIPKPALNTHTPRNYQRYIFEIAKTQNTIVVLPTGTGKTLISLLLIKHMASVDAERNLATPKVPLVSQQVNYLRHNCDFEVRSYHGDLGVDNYTEQMWQSEISATGCMVMTPAILSTILTRGFLRMSQINLIVFDECHNARKNDVYNQIIALHYLPTLPSERPLIFGMTASPMSGKDEINTSIKQLEVNLACKAITPDSHSDLKYFTVNPGKSIVRYKPCNDESRLLLLLIQMGVKEIPKLKRVCNDTQSLCEDFGGWIGDAFLKASIIGQYINRGKCVGNESFGADVVESAQVDDEMEEGEITESVASVSIAKPTSSKDFVVDNTSFESPLRYETKFESEAKAKEENSRYEEFLKSATQIILSRWKKQIDDTIDAFEPPSTEEPYPTEEMKAFSLKADTPIPESLYTKMSSKFLELVKVLESYKTDDGFCGIVFVEKRCTSKIMAILLPRCAELRGFLKSDSLVGHSSGKTGAKTAADISMGTARQQNIVFDFRDGKLNLLVATK</sequence>
<dbReference type="EMBL" id="JADGJH010001439">
    <property type="protein sequence ID" value="KAJ3113538.1"/>
    <property type="molecule type" value="Genomic_DNA"/>
</dbReference>
<dbReference type="InterPro" id="IPR011545">
    <property type="entry name" value="DEAD/DEAH_box_helicase_dom"/>
</dbReference>
<dbReference type="Proteomes" id="UP001211907">
    <property type="component" value="Unassembled WGS sequence"/>
</dbReference>
<accession>A0AAD5SZ59</accession>